<reference evidence="2 3" key="1">
    <citation type="submission" date="2018-06" db="EMBL/GenBank/DDBJ databases">
        <authorList>
            <consortium name="Pathogen Informatics"/>
            <person name="Doyle S."/>
        </authorList>
    </citation>
    <scope>NUCLEOTIDE SEQUENCE [LARGE SCALE GENOMIC DNA]</scope>
    <source>
        <strain evidence="3">NCTC 11297</strain>
    </source>
</reference>
<keyword evidence="1" id="KW-0732">Signal</keyword>
<dbReference type="GeneID" id="300133407"/>
<dbReference type="Proteomes" id="UP000255098">
    <property type="component" value="Unassembled WGS sequence"/>
</dbReference>
<proteinExistence type="predicted"/>
<feature type="chain" id="PRO_5016879400" evidence="1">
    <location>
        <begin position="22"/>
        <end position="662"/>
    </location>
</feature>
<sequence length="662" mass="74814">MNKKVKIIGILSVITASLALGAQFYTNHKIDQLLQQFPYQLSDQISLNVVEQDKNFFTRQLIFSLTDEKSTKSSQIIATKITALPFAVLADSELVAEFVRELNKNFKVTIDKNNITSKFSVIGDYSQTNIHTQFRDLTNKAQDLNIDLNFISKNKYMEVQTQLSGFNYDHNSKLEQLDLNATLIPLNESKYDLESLSVKLKDSTIYLLNGENTTIKLNGLDYNFNKSLLTNAYSLKTKIKANAFSIFNKNNKEQSINLNDVDFSISQNEIPAGISYSQLLALLQNDGKIDYTKLLDLAIDLLTKNKDISLDFSVGKTTIPFKKAVKPLTIDKLALDFNGDLADINNASFKTSLAVGEIKNEEKNREFEMKGTHFKQSIQGFDLATRLFLLRTLIVDLIEERETLDKKAMMEKIEYLASHYQQNSETDFSVQSISGLNNVYLKNLVIKSKDEFDKNDSYQGNYGISLEEYLNKSGDFKLTNLKFELPIKLESVSSVIPVYLCTQTVFCAIYSDKDATDVTNKWIKNAVIKTDLTINNGLLQGIISTSSNDYSMPFNISLDLSSKKLSSANSKESIELLWQQKNAFTDLNINLSLGNRLFKDNSIWPIYAEKSADWSLLINSVKPDGELNPYLVENGENYEFHLQKTGEALLINGTEISQPKAE</sequence>
<dbReference type="EMBL" id="UGSP01000001">
    <property type="protein sequence ID" value="SUB24170.1"/>
    <property type="molecule type" value="Genomic_DNA"/>
</dbReference>
<keyword evidence="2" id="KW-0812">Transmembrane</keyword>
<dbReference type="AlphaFoldDB" id="A0A379ARD2"/>
<name>A0A379ARD2_AVIAV</name>
<organism evidence="2 3">
    <name type="scientific">Avibacterium avium</name>
    <name type="common">Pasteurella avium</name>
    <dbReference type="NCBI Taxonomy" id="751"/>
    <lineage>
        <taxon>Bacteria</taxon>
        <taxon>Pseudomonadati</taxon>
        <taxon>Pseudomonadota</taxon>
        <taxon>Gammaproteobacteria</taxon>
        <taxon>Pasteurellales</taxon>
        <taxon>Pasteurellaceae</taxon>
        <taxon>Avibacterium</taxon>
    </lineage>
</organism>
<protein>
    <submittedName>
        <fullName evidence="2">Putative transmembrane protein</fullName>
    </submittedName>
</protein>
<gene>
    <name evidence="2" type="ORF">NCTC11297_01199</name>
</gene>
<accession>A0A379ARD2</accession>
<evidence type="ECO:0000313" key="3">
    <source>
        <dbReference type="Proteomes" id="UP000255098"/>
    </source>
</evidence>
<keyword evidence="2" id="KW-0472">Membrane</keyword>
<feature type="signal peptide" evidence="1">
    <location>
        <begin position="1"/>
        <end position="21"/>
    </location>
</feature>
<evidence type="ECO:0000256" key="1">
    <source>
        <dbReference type="SAM" id="SignalP"/>
    </source>
</evidence>
<keyword evidence="3" id="KW-1185">Reference proteome</keyword>
<evidence type="ECO:0000313" key="2">
    <source>
        <dbReference type="EMBL" id="SUB24170.1"/>
    </source>
</evidence>
<dbReference type="RefSeq" id="WP_115249410.1">
    <property type="nucleotide sequence ID" value="NZ_UGSP01000001.1"/>
</dbReference>